<evidence type="ECO:0000313" key="5">
    <source>
        <dbReference type="Proteomes" id="UP000277890"/>
    </source>
</evidence>
<keyword evidence="3" id="KW-0812">Transmembrane</keyword>
<reference evidence="4 5" key="1">
    <citation type="submission" date="2018-11" db="EMBL/GenBank/DDBJ databases">
        <title>Species Designations Belie Phenotypic and Genotypic Heterogeneity in Oral Streptococci.</title>
        <authorList>
            <person name="Velsko I."/>
        </authorList>
    </citation>
    <scope>NUCLEOTIDE SEQUENCE [LARGE SCALE GENOMIC DNA]</scope>
    <source>
        <strain evidence="4 5">A54</strain>
    </source>
</reference>
<sequence>MDIESAIRQYLNLKNRLIPSTETEIYTLKRGIPKKVKSLKKIKNASTNIEDFEWAIRTRGFTIFNLFSLTSYIVFFIFSIILTIVLFVSAFVILIVEALLDRQNFEFEHSMIYKPIEFLDSIIADPSQLLIPIPIWSIPIILILIVLWIVYSFAQVKRNRKYYEDVVIPQNMFDNAQKPAERQKVQEELNQVNLKLQNAEDRLKRYKSQLHSLRNSINIPDRYFQDDAFLRFILQKFEYGQARTLGEALNLLEREEQTIRIEIAQRKAAEETRRASERRERQHAETMKEMEKNTEELRKQNERAERWERHFW</sequence>
<proteinExistence type="predicted"/>
<evidence type="ECO:0000313" key="4">
    <source>
        <dbReference type="EMBL" id="RSJ87916.1"/>
    </source>
</evidence>
<evidence type="ECO:0000256" key="1">
    <source>
        <dbReference type="SAM" id="Coils"/>
    </source>
</evidence>
<keyword evidence="1" id="KW-0175">Coiled coil</keyword>
<keyword evidence="3" id="KW-1133">Transmembrane helix</keyword>
<dbReference type="Proteomes" id="UP000277890">
    <property type="component" value="Unassembled WGS sequence"/>
</dbReference>
<evidence type="ECO:0000256" key="3">
    <source>
        <dbReference type="SAM" id="Phobius"/>
    </source>
</evidence>
<dbReference type="AlphaFoldDB" id="A0A428GWL4"/>
<organism evidence="4 5">
    <name type="scientific">Streptococcus cristatus</name>
    <dbReference type="NCBI Taxonomy" id="45634"/>
    <lineage>
        <taxon>Bacteria</taxon>
        <taxon>Bacillati</taxon>
        <taxon>Bacillota</taxon>
        <taxon>Bacilli</taxon>
        <taxon>Lactobacillales</taxon>
        <taxon>Streptococcaceae</taxon>
        <taxon>Streptococcus</taxon>
    </lineage>
</organism>
<protein>
    <submittedName>
        <fullName evidence="4">Uncharacterized protein</fullName>
    </submittedName>
</protein>
<feature type="transmembrane region" description="Helical" evidence="3">
    <location>
        <begin position="66"/>
        <end position="96"/>
    </location>
</feature>
<feature type="region of interest" description="Disordered" evidence="2">
    <location>
        <begin position="268"/>
        <end position="312"/>
    </location>
</feature>
<gene>
    <name evidence="4" type="ORF">D8794_00810</name>
</gene>
<feature type="coiled-coil region" evidence="1">
    <location>
        <begin position="182"/>
        <end position="216"/>
    </location>
</feature>
<name>A0A428GWL4_STRCR</name>
<feature type="transmembrane region" description="Helical" evidence="3">
    <location>
        <begin position="129"/>
        <end position="151"/>
    </location>
</feature>
<accession>A0A428GWL4</accession>
<comment type="caution">
    <text evidence="4">The sequence shown here is derived from an EMBL/GenBank/DDBJ whole genome shotgun (WGS) entry which is preliminary data.</text>
</comment>
<dbReference type="EMBL" id="RJPQ01000001">
    <property type="protein sequence ID" value="RSJ87916.1"/>
    <property type="molecule type" value="Genomic_DNA"/>
</dbReference>
<evidence type="ECO:0000256" key="2">
    <source>
        <dbReference type="SAM" id="MobiDB-lite"/>
    </source>
</evidence>
<keyword evidence="3" id="KW-0472">Membrane</keyword>
<dbReference type="RefSeq" id="WP_125371198.1">
    <property type="nucleotide sequence ID" value="NZ_RJPO01000003.1"/>
</dbReference>